<comment type="catalytic activity">
    <reaction evidence="7">
        <text>L-threonyl-[protein] + ATP = O-phospho-L-threonyl-[protein] + ADP + H(+)</text>
        <dbReference type="Rhea" id="RHEA:46608"/>
        <dbReference type="Rhea" id="RHEA-COMP:11060"/>
        <dbReference type="Rhea" id="RHEA-COMP:11605"/>
        <dbReference type="ChEBI" id="CHEBI:15378"/>
        <dbReference type="ChEBI" id="CHEBI:30013"/>
        <dbReference type="ChEBI" id="CHEBI:30616"/>
        <dbReference type="ChEBI" id="CHEBI:61977"/>
        <dbReference type="ChEBI" id="CHEBI:456216"/>
        <dbReference type="EC" id="2.7.11.1"/>
    </reaction>
</comment>
<dbReference type="InterPro" id="IPR017441">
    <property type="entry name" value="Protein_kinase_ATP_BS"/>
</dbReference>
<dbReference type="InterPro" id="IPR011009">
    <property type="entry name" value="Kinase-like_dom_sf"/>
</dbReference>
<protein>
    <recommendedName>
        <fullName evidence="1">non-specific serine/threonine protein kinase</fullName>
        <ecNumber evidence="1">2.7.11.1</ecNumber>
    </recommendedName>
</protein>
<dbReference type="InterPro" id="IPR051334">
    <property type="entry name" value="SRPK"/>
</dbReference>
<keyword evidence="3" id="KW-0808">Transferase</keyword>
<evidence type="ECO:0000256" key="6">
    <source>
        <dbReference type="ARBA" id="ARBA00022840"/>
    </source>
</evidence>
<dbReference type="Gene3D" id="3.30.200.20">
    <property type="entry name" value="Phosphorylase Kinase, domain 1"/>
    <property type="match status" value="1"/>
</dbReference>
<comment type="catalytic activity">
    <reaction evidence="8">
        <text>L-seryl-[protein] + ATP = O-phospho-L-seryl-[protein] + ADP + H(+)</text>
        <dbReference type="Rhea" id="RHEA:17989"/>
        <dbReference type="Rhea" id="RHEA-COMP:9863"/>
        <dbReference type="Rhea" id="RHEA-COMP:11604"/>
        <dbReference type="ChEBI" id="CHEBI:15378"/>
        <dbReference type="ChEBI" id="CHEBI:29999"/>
        <dbReference type="ChEBI" id="CHEBI:30616"/>
        <dbReference type="ChEBI" id="CHEBI:83421"/>
        <dbReference type="ChEBI" id="CHEBI:456216"/>
        <dbReference type="EC" id="2.7.11.1"/>
    </reaction>
</comment>
<dbReference type="GO" id="GO:0050684">
    <property type="term" value="P:regulation of mRNA processing"/>
    <property type="evidence" value="ECO:0007669"/>
    <property type="project" value="TreeGrafter"/>
</dbReference>
<evidence type="ECO:0000256" key="3">
    <source>
        <dbReference type="ARBA" id="ARBA00022679"/>
    </source>
</evidence>
<dbReference type="PROSITE" id="PS00107">
    <property type="entry name" value="PROTEIN_KINASE_ATP"/>
    <property type="match status" value="1"/>
</dbReference>
<evidence type="ECO:0000256" key="10">
    <source>
        <dbReference type="SAM" id="MobiDB-lite"/>
    </source>
</evidence>
<feature type="binding site" evidence="9">
    <location>
        <position position="96"/>
    </location>
    <ligand>
        <name>ATP</name>
        <dbReference type="ChEBI" id="CHEBI:30616"/>
    </ligand>
</feature>
<evidence type="ECO:0000256" key="1">
    <source>
        <dbReference type="ARBA" id="ARBA00012513"/>
    </source>
</evidence>
<feature type="non-terminal residue" evidence="12">
    <location>
        <position position="124"/>
    </location>
</feature>
<dbReference type="AlphaFoldDB" id="A0AAV5T581"/>
<comment type="caution">
    <text evidence="12">The sequence shown here is derived from an EMBL/GenBank/DDBJ whole genome shotgun (WGS) entry which is preliminary data.</text>
</comment>
<keyword evidence="13" id="KW-1185">Reference proteome</keyword>
<accession>A0AAV5T581</accession>
<dbReference type="GO" id="GO:0000245">
    <property type="term" value="P:spliceosomal complex assembly"/>
    <property type="evidence" value="ECO:0007669"/>
    <property type="project" value="TreeGrafter"/>
</dbReference>
<evidence type="ECO:0000259" key="11">
    <source>
        <dbReference type="PROSITE" id="PS50011"/>
    </source>
</evidence>
<evidence type="ECO:0000256" key="2">
    <source>
        <dbReference type="ARBA" id="ARBA00022527"/>
    </source>
</evidence>
<feature type="domain" description="Protein kinase" evidence="11">
    <location>
        <begin position="67"/>
        <end position="124"/>
    </location>
</feature>
<gene>
    <name evidence="12" type="ORF">PENTCL1PPCAC_12302</name>
</gene>
<evidence type="ECO:0000256" key="8">
    <source>
        <dbReference type="ARBA" id="ARBA00048679"/>
    </source>
</evidence>
<dbReference type="PROSITE" id="PS50011">
    <property type="entry name" value="PROTEIN_KINASE_DOM"/>
    <property type="match status" value="1"/>
</dbReference>
<dbReference type="GO" id="GO:0005634">
    <property type="term" value="C:nucleus"/>
    <property type="evidence" value="ECO:0007669"/>
    <property type="project" value="TreeGrafter"/>
</dbReference>
<organism evidence="12 13">
    <name type="scientific">Pristionchus entomophagus</name>
    <dbReference type="NCBI Taxonomy" id="358040"/>
    <lineage>
        <taxon>Eukaryota</taxon>
        <taxon>Metazoa</taxon>
        <taxon>Ecdysozoa</taxon>
        <taxon>Nematoda</taxon>
        <taxon>Chromadorea</taxon>
        <taxon>Rhabditida</taxon>
        <taxon>Rhabditina</taxon>
        <taxon>Diplogasteromorpha</taxon>
        <taxon>Diplogasteroidea</taxon>
        <taxon>Neodiplogasteridae</taxon>
        <taxon>Pristionchus</taxon>
    </lineage>
</organism>
<feature type="non-terminal residue" evidence="12">
    <location>
        <position position="1"/>
    </location>
</feature>
<dbReference type="EMBL" id="BTSX01000003">
    <property type="protein sequence ID" value="GMS90127.1"/>
    <property type="molecule type" value="Genomic_DNA"/>
</dbReference>
<feature type="region of interest" description="Disordered" evidence="10">
    <location>
        <begin position="1"/>
        <end position="52"/>
    </location>
</feature>
<dbReference type="EC" id="2.7.11.1" evidence="1"/>
<keyword evidence="6 9" id="KW-0067">ATP-binding</keyword>
<dbReference type="GO" id="GO:0004674">
    <property type="term" value="F:protein serine/threonine kinase activity"/>
    <property type="evidence" value="ECO:0007669"/>
    <property type="project" value="UniProtKB-KW"/>
</dbReference>
<name>A0AAV5T581_9BILA</name>
<keyword evidence="5" id="KW-0418">Kinase</keyword>
<dbReference type="Proteomes" id="UP001432027">
    <property type="component" value="Unassembled WGS sequence"/>
</dbReference>
<keyword evidence="4 9" id="KW-0547">Nucleotide-binding</keyword>
<reference evidence="12" key="1">
    <citation type="submission" date="2023-10" db="EMBL/GenBank/DDBJ databases">
        <title>Genome assembly of Pristionchus species.</title>
        <authorList>
            <person name="Yoshida K."/>
            <person name="Sommer R.J."/>
        </authorList>
    </citation>
    <scope>NUCLEOTIDE SEQUENCE</scope>
    <source>
        <strain evidence="12">RS0144</strain>
    </source>
</reference>
<dbReference type="GO" id="GO:0005737">
    <property type="term" value="C:cytoplasm"/>
    <property type="evidence" value="ECO:0007669"/>
    <property type="project" value="TreeGrafter"/>
</dbReference>
<sequence length="124" mass="14076">EEKEKKEEIEDMGNEKVEDEDEDDESGDSDEEDEVMVLDDDEQEDPEDYTIGGYHPVSIGDVFNGKYRVICKLGFGVFSTVWLCKETDKKRRIALKIVKSAENYTQSANDEITILQCIRGADSA</sequence>
<keyword evidence="2" id="KW-0723">Serine/threonine-protein kinase</keyword>
<evidence type="ECO:0000313" key="12">
    <source>
        <dbReference type="EMBL" id="GMS90127.1"/>
    </source>
</evidence>
<evidence type="ECO:0000313" key="13">
    <source>
        <dbReference type="Proteomes" id="UP001432027"/>
    </source>
</evidence>
<feature type="compositionally biased region" description="Basic and acidic residues" evidence="10">
    <location>
        <begin position="1"/>
        <end position="16"/>
    </location>
</feature>
<evidence type="ECO:0000256" key="7">
    <source>
        <dbReference type="ARBA" id="ARBA00047899"/>
    </source>
</evidence>
<feature type="compositionally biased region" description="Acidic residues" evidence="10">
    <location>
        <begin position="17"/>
        <end position="48"/>
    </location>
</feature>
<proteinExistence type="predicted"/>
<dbReference type="InterPro" id="IPR000719">
    <property type="entry name" value="Prot_kinase_dom"/>
</dbReference>
<dbReference type="PANTHER" id="PTHR47634:SF9">
    <property type="entry name" value="PROTEIN KINASE DOMAIN-CONTAINING PROTEIN-RELATED"/>
    <property type="match status" value="1"/>
</dbReference>
<dbReference type="PANTHER" id="PTHR47634">
    <property type="entry name" value="PROTEIN KINASE DOMAIN-CONTAINING PROTEIN-RELATED"/>
    <property type="match status" value="1"/>
</dbReference>
<evidence type="ECO:0000256" key="4">
    <source>
        <dbReference type="ARBA" id="ARBA00022741"/>
    </source>
</evidence>
<dbReference type="GO" id="GO:0005524">
    <property type="term" value="F:ATP binding"/>
    <property type="evidence" value="ECO:0007669"/>
    <property type="project" value="UniProtKB-UniRule"/>
</dbReference>
<dbReference type="SUPFAM" id="SSF56112">
    <property type="entry name" value="Protein kinase-like (PK-like)"/>
    <property type="match status" value="1"/>
</dbReference>
<evidence type="ECO:0000256" key="5">
    <source>
        <dbReference type="ARBA" id="ARBA00022777"/>
    </source>
</evidence>
<evidence type="ECO:0000256" key="9">
    <source>
        <dbReference type="PROSITE-ProRule" id="PRU10141"/>
    </source>
</evidence>